<sequence>MDPTNTSVKLECEFDSERITNDFTTMHNNQYNKVPSNFHDSNSGQYLNCQTYMHNSEDLGRINEHRIVHREDSFDQMHCGKNIKSESDYSFLHTNADHLSNVEGSNKSDVQTAECDDIPVIVNGKYFKIIEEMNATEHQRVTRGIVAVCQHCPREKVRSIQGSMRITSNFVRHLKTLHPGKYEEFIIERQNHSRTPRGRRTQKRKASQLGEGQNENNSRTENFDETKEYSSDGASIYIDDMQPTSANNLDNSDLYSAESNDTHISEESLEKREIFGPVERHTILAIVFFG</sequence>
<dbReference type="InterPro" id="IPR003656">
    <property type="entry name" value="Znf_BED"/>
</dbReference>
<name>A0A034WDT0_BACDO</name>
<evidence type="ECO:0000259" key="5">
    <source>
        <dbReference type="Pfam" id="PF02892"/>
    </source>
</evidence>
<dbReference type="GO" id="GO:0003677">
    <property type="term" value="F:DNA binding"/>
    <property type="evidence" value="ECO:0007669"/>
    <property type="project" value="InterPro"/>
</dbReference>
<dbReference type="Pfam" id="PF02892">
    <property type="entry name" value="zf-BED"/>
    <property type="match status" value="1"/>
</dbReference>
<feature type="compositionally biased region" description="Basic residues" evidence="4">
    <location>
        <begin position="192"/>
        <end position="206"/>
    </location>
</feature>
<proteinExistence type="predicted"/>
<keyword evidence="2" id="KW-0863">Zinc-finger</keyword>
<accession>A0A034WDT0</accession>
<evidence type="ECO:0000256" key="2">
    <source>
        <dbReference type="ARBA" id="ARBA00022771"/>
    </source>
</evidence>
<feature type="region of interest" description="Disordered" evidence="4">
    <location>
        <begin position="187"/>
        <end position="262"/>
    </location>
</feature>
<dbReference type="AlphaFoldDB" id="A0A034WDT0"/>
<protein>
    <recommendedName>
        <fullName evidence="5">BED-type domain-containing protein</fullName>
    </recommendedName>
</protein>
<evidence type="ECO:0000313" key="6">
    <source>
        <dbReference type="EMBL" id="JAC52285.1"/>
    </source>
</evidence>
<dbReference type="GO" id="GO:0008270">
    <property type="term" value="F:zinc ion binding"/>
    <property type="evidence" value="ECO:0007669"/>
    <property type="project" value="UniProtKB-KW"/>
</dbReference>
<evidence type="ECO:0000256" key="1">
    <source>
        <dbReference type="ARBA" id="ARBA00022723"/>
    </source>
</evidence>
<dbReference type="EMBL" id="GAKP01006667">
    <property type="protein sequence ID" value="JAC52285.1"/>
    <property type="molecule type" value="Transcribed_RNA"/>
</dbReference>
<keyword evidence="3" id="KW-0862">Zinc</keyword>
<keyword evidence="1" id="KW-0479">Metal-binding</keyword>
<evidence type="ECO:0000256" key="3">
    <source>
        <dbReference type="ARBA" id="ARBA00022833"/>
    </source>
</evidence>
<dbReference type="EMBL" id="GAKP01006657">
    <property type="protein sequence ID" value="JAC52295.1"/>
    <property type="molecule type" value="Transcribed_RNA"/>
</dbReference>
<feature type="compositionally biased region" description="Polar residues" evidence="4">
    <location>
        <begin position="210"/>
        <end position="220"/>
    </location>
</feature>
<feature type="domain" description="BED-type" evidence="5">
    <location>
        <begin position="131"/>
        <end position="179"/>
    </location>
</feature>
<feature type="compositionally biased region" description="Basic and acidic residues" evidence="4">
    <location>
        <begin position="221"/>
        <end position="230"/>
    </location>
</feature>
<reference evidence="6" key="1">
    <citation type="journal article" date="2014" name="BMC Genomics">
        <title>Characterizing the developmental transcriptome of the oriental fruit fly, Bactrocera dorsalis (Diptera: Tephritidae) through comparative genomic analysis with Drosophila melanogaster utilizing modENCODE datasets.</title>
        <authorList>
            <person name="Geib S.M."/>
            <person name="Calla B."/>
            <person name="Hall B."/>
            <person name="Hou S."/>
            <person name="Manoukis N.C."/>
        </authorList>
    </citation>
    <scope>NUCLEOTIDE SEQUENCE</scope>
    <source>
        <strain evidence="6">Punador</strain>
    </source>
</reference>
<dbReference type="OrthoDB" id="10057873at2759"/>
<organism evidence="6">
    <name type="scientific">Bactrocera dorsalis</name>
    <name type="common">Oriental fruit fly</name>
    <name type="synonym">Dacus dorsalis</name>
    <dbReference type="NCBI Taxonomy" id="27457"/>
    <lineage>
        <taxon>Eukaryota</taxon>
        <taxon>Metazoa</taxon>
        <taxon>Ecdysozoa</taxon>
        <taxon>Arthropoda</taxon>
        <taxon>Hexapoda</taxon>
        <taxon>Insecta</taxon>
        <taxon>Pterygota</taxon>
        <taxon>Neoptera</taxon>
        <taxon>Endopterygota</taxon>
        <taxon>Diptera</taxon>
        <taxon>Brachycera</taxon>
        <taxon>Muscomorpha</taxon>
        <taxon>Tephritoidea</taxon>
        <taxon>Tephritidae</taxon>
        <taxon>Bactrocera</taxon>
        <taxon>Bactrocera</taxon>
    </lineage>
</organism>
<feature type="compositionally biased region" description="Polar residues" evidence="4">
    <location>
        <begin position="242"/>
        <end position="259"/>
    </location>
</feature>
<evidence type="ECO:0000256" key="4">
    <source>
        <dbReference type="SAM" id="MobiDB-lite"/>
    </source>
</evidence>